<evidence type="ECO:0000313" key="7">
    <source>
        <dbReference type="EMBL" id="HJA85483.1"/>
    </source>
</evidence>
<dbReference type="SUPFAM" id="SSF88946">
    <property type="entry name" value="Sigma2 domain of RNA polymerase sigma factors"/>
    <property type="match status" value="1"/>
</dbReference>
<dbReference type="Gene3D" id="1.10.10.10">
    <property type="entry name" value="Winged helix-like DNA-binding domain superfamily/Winged helix DNA-binding domain"/>
    <property type="match status" value="1"/>
</dbReference>
<dbReference type="Pfam" id="PF04542">
    <property type="entry name" value="Sigma70_r2"/>
    <property type="match status" value="1"/>
</dbReference>
<keyword evidence="4" id="KW-0804">Transcription</keyword>
<reference evidence="7" key="1">
    <citation type="journal article" date="2021" name="PeerJ">
        <title>Extensive microbial diversity within the chicken gut microbiome revealed by metagenomics and culture.</title>
        <authorList>
            <person name="Gilroy R."/>
            <person name="Ravi A."/>
            <person name="Getino M."/>
            <person name="Pursley I."/>
            <person name="Horton D.L."/>
            <person name="Alikhan N.F."/>
            <person name="Baker D."/>
            <person name="Gharbi K."/>
            <person name="Hall N."/>
            <person name="Watson M."/>
            <person name="Adriaenssens E.M."/>
            <person name="Foster-Nyarko E."/>
            <person name="Jarju S."/>
            <person name="Secka A."/>
            <person name="Antonio M."/>
            <person name="Oren A."/>
            <person name="Chaudhuri R.R."/>
            <person name="La Ragione R."/>
            <person name="Hildebrand F."/>
            <person name="Pallen M.J."/>
        </authorList>
    </citation>
    <scope>NUCLEOTIDE SEQUENCE</scope>
    <source>
        <strain evidence="7">ChiHjej12B11-9795</strain>
    </source>
</reference>
<dbReference type="Proteomes" id="UP000823862">
    <property type="component" value="Unassembled WGS sequence"/>
</dbReference>
<dbReference type="InterPro" id="IPR014284">
    <property type="entry name" value="RNA_pol_sigma-70_dom"/>
</dbReference>
<dbReference type="GO" id="GO:0016987">
    <property type="term" value="F:sigma factor activity"/>
    <property type="evidence" value="ECO:0007669"/>
    <property type="project" value="UniProtKB-KW"/>
</dbReference>
<dbReference type="Pfam" id="PF08281">
    <property type="entry name" value="Sigma70_r4_2"/>
    <property type="match status" value="1"/>
</dbReference>
<dbReference type="NCBIfam" id="TIGR02937">
    <property type="entry name" value="sigma70-ECF"/>
    <property type="match status" value="1"/>
</dbReference>
<reference evidence="7" key="2">
    <citation type="submission" date="2021-04" db="EMBL/GenBank/DDBJ databases">
        <authorList>
            <person name="Gilroy R."/>
        </authorList>
    </citation>
    <scope>NUCLEOTIDE SEQUENCE</scope>
    <source>
        <strain evidence="7">ChiHjej12B11-9795</strain>
    </source>
</reference>
<dbReference type="EMBL" id="DWZI01000027">
    <property type="protein sequence ID" value="HJA85483.1"/>
    <property type="molecule type" value="Genomic_DNA"/>
</dbReference>
<dbReference type="InterPro" id="IPR039425">
    <property type="entry name" value="RNA_pol_sigma-70-like"/>
</dbReference>
<organism evidence="7 8">
    <name type="scientific">Candidatus Bacteroides avicola</name>
    <dbReference type="NCBI Taxonomy" id="2838468"/>
    <lineage>
        <taxon>Bacteria</taxon>
        <taxon>Pseudomonadati</taxon>
        <taxon>Bacteroidota</taxon>
        <taxon>Bacteroidia</taxon>
        <taxon>Bacteroidales</taxon>
        <taxon>Bacteroidaceae</taxon>
        <taxon>Bacteroides</taxon>
    </lineage>
</organism>
<comment type="similarity">
    <text evidence="1">Belongs to the sigma-70 factor family. ECF subfamily.</text>
</comment>
<evidence type="ECO:0000259" key="6">
    <source>
        <dbReference type="Pfam" id="PF08281"/>
    </source>
</evidence>
<sequence length="182" mass="20787">MEEQELAERCKQGDRAAYKELYERFAGRLLGICLRYTGDRDTAEDLLHDGFLKLFDSFDKFTWRGNGSLRAWIERVVINVVLQHLRRNDVMNQSTSLENAPEAYAEPSPDAIETIPREVLMRFIGELPPGYRTVLNLYVFEGKPHKEIAALLGINEKSSASQLVRAKSSLAAKVQEWIKKNS</sequence>
<dbReference type="GO" id="GO:0003677">
    <property type="term" value="F:DNA binding"/>
    <property type="evidence" value="ECO:0007669"/>
    <property type="project" value="InterPro"/>
</dbReference>
<proteinExistence type="inferred from homology"/>
<evidence type="ECO:0000259" key="5">
    <source>
        <dbReference type="Pfam" id="PF04542"/>
    </source>
</evidence>
<evidence type="ECO:0000256" key="1">
    <source>
        <dbReference type="ARBA" id="ARBA00010641"/>
    </source>
</evidence>
<feature type="domain" description="RNA polymerase sigma-70 region 2" evidence="5">
    <location>
        <begin position="21"/>
        <end position="89"/>
    </location>
</feature>
<dbReference type="InterPro" id="IPR013325">
    <property type="entry name" value="RNA_pol_sigma_r2"/>
</dbReference>
<evidence type="ECO:0000256" key="3">
    <source>
        <dbReference type="ARBA" id="ARBA00023082"/>
    </source>
</evidence>
<keyword evidence="2" id="KW-0805">Transcription regulation</keyword>
<dbReference type="SUPFAM" id="SSF88659">
    <property type="entry name" value="Sigma3 and sigma4 domains of RNA polymerase sigma factors"/>
    <property type="match status" value="1"/>
</dbReference>
<evidence type="ECO:0000256" key="4">
    <source>
        <dbReference type="ARBA" id="ARBA00023163"/>
    </source>
</evidence>
<evidence type="ECO:0000313" key="8">
    <source>
        <dbReference type="Proteomes" id="UP000823862"/>
    </source>
</evidence>
<gene>
    <name evidence="7" type="ORF">H9950_04725</name>
</gene>
<keyword evidence="3" id="KW-0731">Sigma factor</keyword>
<comment type="caution">
    <text evidence="7">The sequence shown here is derived from an EMBL/GenBank/DDBJ whole genome shotgun (WGS) entry which is preliminary data.</text>
</comment>
<dbReference type="InterPro" id="IPR007627">
    <property type="entry name" value="RNA_pol_sigma70_r2"/>
</dbReference>
<dbReference type="AlphaFoldDB" id="A0A9D2HWM5"/>
<protein>
    <submittedName>
        <fullName evidence="7">RNA polymerase sigma factor</fullName>
    </submittedName>
</protein>
<feature type="domain" description="RNA polymerase sigma factor 70 region 4 type 2" evidence="6">
    <location>
        <begin position="118"/>
        <end position="169"/>
    </location>
</feature>
<dbReference type="PANTHER" id="PTHR43133:SF46">
    <property type="entry name" value="RNA POLYMERASE SIGMA-70 FACTOR ECF SUBFAMILY"/>
    <property type="match status" value="1"/>
</dbReference>
<dbReference type="CDD" id="cd06171">
    <property type="entry name" value="Sigma70_r4"/>
    <property type="match status" value="1"/>
</dbReference>
<name>A0A9D2HWM5_9BACE</name>
<dbReference type="InterPro" id="IPR013249">
    <property type="entry name" value="RNA_pol_sigma70_r4_t2"/>
</dbReference>
<dbReference type="GO" id="GO:0006352">
    <property type="term" value="P:DNA-templated transcription initiation"/>
    <property type="evidence" value="ECO:0007669"/>
    <property type="project" value="InterPro"/>
</dbReference>
<evidence type="ECO:0000256" key="2">
    <source>
        <dbReference type="ARBA" id="ARBA00023015"/>
    </source>
</evidence>
<dbReference type="InterPro" id="IPR013324">
    <property type="entry name" value="RNA_pol_sigma_r3/r4-like"/>
</dbReference>
<dbReference type="Gene3D" id="1.10.1740.10">
    <property type="match status" value="1"/>
</dbReference>
<dbReference type="PANTHER" id="PTHR43133">
    <property type="entry name" value="RNA POLYMERASE ECF-TYPE SIGMA FACTO"/>
    <property type="match status" value="1"/>
</dbReference>
<accession>A0A9D2HWM5</accession>
<dbReference type="InterPro" id="IPR036388">
    <property type="entry name" value="WH-like_DNA-bd_sf"/>
</dbReference>